<protein>
    <submittedName>
        <fullName evidence="2">SufE family protein</fullName>
    </submittedName>
</protein>
<comment type="caution">
    <text evidence="2">The sequence shown here is derived from an EMBL/GenBank/DDBJ whole genome shotgun (WGS) entry which is preliminary data.</text>
</comment>
<proteinExistence type="predicted"/>
<dbReference type="Gene3D" id="3.90.1010.10">
    <property type="match status" value="1"/>
</dbReference>
<dbReference type="SUPFAM" id="SSF82649">
    <property type="entry name" value="SufE/NifU"/>
    <property type="match status" value="1"/>
</dbReference>
<reference evidence="2" key="2">
    <citation type="journal article" date="2021" name="PeerJ">
        <title>Extensive microbial diversity within the chicken gut microbiome revealed by metagenomics and culture.</title>
        <authorList>
            <person name="Gilroy R."/>
            <person name="Ravi A."/>
            <person name="Getino M."/>
            <person name="Pursley I."/>
            <person name="Horton D.L."/>
            <person name="Alikhan N.F."/>
            <person name="Baker D."/>
            <person name="Gharbi K."/>
            <person name="Hall N."/>
            <person name="Watson M."/>
            <person name="Adriaenssens E.M."/>
            <person name="Foster-Nyarko E."/>
            <person name="Jarju S."/>
            <person name="Secka A."/>
            <person name="Antonio M."/>
            <person name="Oren A."/>
            <person name="Chaudhuri R.R."/>
            <person name="La Ragione R."/>
            <person name="Hildebrand F."/>
            <person name="Pallen M.J."/>
        </authorList>
    </citation>
    <scope>NUCLEOTIDE SEQUENCE</scope>
    <source>
        <strain evidence="2">8207</strain>
    </source>
</reference>
<gene>
    <name evidence="2" type="ORF">IAC69_01880</name>
</gene>
<sequence length="120" mass="13253">MKYADMKNILGMIDNPVDRLDMVMEFGRQMPDVPDTAQCTEIVGCASYAEICRDGNHFFGRADSALVRGIVAIITAMVDGKTPQQIKKMDMWAEFSSLGLNLGTGRMGGVNSMIRFLQNL</sequence>
<evidence type="ECO:0000259" key="1">
    <source>
        <dbReference type="Pfam" id="PF02657"/>
    </source>
</evidence>
<dbReference type="AlphaFoldDB" id="A0A9D9DCY6"/>
<dbReference type="InterPro" id="IPR003808">
    <property type="entry name" value="Fe-S_metab-assoc_dom"/>
</dbReference>
<dbReference type="Pfam" id="PF02657">
    <property type="entry name" value="SufE"/>
    <property type="match status" value="1"/>
</dbReference>
<reference evidence="2" key="1">
    <citation type="submission" date="2020-10" db="EMBL/GenBank/DDBJ databases">
        <authorList>
            <person name="Gilroy R."/>
        </authorList>
    </citation>
    <scope>NUCLEOTIDE SEQUENCE</scope>
    <source>
        <strain evidence="2">8207</strain>
    </source>
</reference>
<name>A0A9D9DCY6_9PROT</name>
<organism evidence="2 3">
    <name type="scientific">Candidatus Enterousia avistercoris</name>
    <dbReference type="NCBI Taxonomy" id="2840788"/>
    <lineage>
        <taxon>Bacteria</taxon>
        <taxon>Pseudomonadati</taxon>
        <taxon>Pseudomonadota</taxon>
        <taxon>Alphaproteobacteria</taxon>
        <taxon>Candidatus Enterousia</taxon>
    </lineage>
</organism>
<feature type="domain" description="Fe-S metabolism associated" evidence="1">
    <location>
        <begin position="12"/>
        <end position="119"/>
    </location>
</feature>
<accession>A0A9D9DCY6</accession>
<evidence type="ECO:0000313" key="2">
    <source>
        <dbReference type="EMBL" id="MBO8425208.1"/>
    </source>
</evidence>
<dbReference type="EMBL" id="JADINC010000028">
    <property type="protein sequence ID" value="MBO8425208.1"/>
    <property type="molecule type" value="Genomic_DNA"/>
</dbReference>
<evidence type="ECO:0000313" key="3">
    <source>
        <dbReference type="Proteomes" id="UP000823630"/>
    </source>
</evidence>
<dbReference type="Proteomes" id="UP000823630">
    <property type="component" value="Unassembled WGS sequence"/>
</dbReference>